<gene>
    <name evidence="9" type="ORF">AYL99_02878</name>
</gene>
<dbReference type="PROSITE" id="PS50157">
    <property type="entry name" value="ZINC_FINGER_C2H2_2"/>
    <property type="match status" value="2"/>
</dbReference>
<dbReference type="InterPro" id="IPR013087">
    <property type="entry name" value="Znf_C2H2_type"/>
</dbReference>
<dbReference type="OrthoDB" id="6105938at2759"/>
<feature type="domain" description="C2H2-type" evidence="8">
    <location>
        <begin position="118"/>
        <end position="145"/>
    </location>
</feature>
<dbReference type="Gene3D" id="3.30.160.60">
    <property type="entry name" value="Classic Zinc Finger"/>
    <property type="match status" value="1"/>
</dbReference>
<keyword evidence="2" id="KW-0479">Metal-binding</keyword>
<keyword evidence="4 7" id="KW-0863">Zinc-finger</keyword>
<reference evidence="9 10" key="1">
    <citation type="submission" date="2016-04" db="EMBL/GenBank/DDBJ databases">
        <title>Draft genome of Fonsecaea erecta CBS 125763.</title>
        <authorList>
            <person name="Weiss V.A."/>
            <person name="Vicente V.A."/>
            <person name="Raittz R.T."/>
            <person name="Moreno L.F."/>
            <person name="De Souza E.M."/>
            <person name="Pedrosa F.O."/>
            <person name="Steffens M.B."/>
            <person name="Faoro H."/>
            <person name="Tadra-Sfeir M.Z."/>
            <person name="Najafzadeh M.J."/>
            <person name="Felipe M.S."/>
            <person name="Teixeira M."/>
            <person name="Sun J."/>
            <person name="Xi L."/>
            <person name="Gomes R."/>
            <person name="De Azevedo C.M."/>
            <person name="Salgado C.G."/>
            <person name="Da Silva M.B."/>
            <person name="Nascimento M.F."/>
            <person name="Queiroz-Telles F."/>
            <person name="Attili D.S."/>
            <person name="Gorbushina A."/>
        </authorList>
    </citation>
    <scope>NUCLEOTIDE SEQUENCE [LARGE SCALE GENOMIC DNA]</scope>
    <source>
        <strain evidence="9 10">CBS 125763</strain>
    </source>
</reference>
<organism evidence="9 10">
    <name type="scientific">Fonsecaea erecta</name>
    <dbReference type="NCBI Taxonomy" id="1367422"/>
    <lineage>
        <taxon>Eukaryota</taxon>
        <taxon>Fungi</taxon>
        <taxon>Dikarya</taxon>
        <taxon>Ascomycota</taxon>
        <taxon>Pezizomycotina</taxon>
        <taxon>Eurotiomycetes</taxon>
        <taxon>Chaetothyriomycetidae</taxon>
        <taxon>Chaetothyriales</taxon>
        <taxon>Herpotrichiellaceae</taxon>
        <taxon>Fonsecaea</taxon>
    </lineage>
</organism>
<dbReference type="RefSeq" id="XP_018697018.1">
    <property type="nucleotide sequence ID" value="XM_018834394.1"/>
</dbReference>
<comment type="caution">
    <text evidence="9">The sequence shown here is derived from an EMBL/GenBank/DDBJ whole genome shotgun (WGS) entry which is preliminary data.</text>
</comment>
<name>A0A178ZW22_9EURO</name>
<evidence type="ECO:0000259" key="8">
    <source>
        <dbReference type="PROSITE" id="PS50157"/>
    </source>
</evidence>
<comment type="subcellular location">
    <subcellularLocation>
        <location evidence="1">Nucleus</location>
    </subcellularLocation>
</comment>
<proteinExistence type="predicted"/>
<dbReference type="STRING" id="1367422.A0A178ZW22"/>
<keyword evidence="6" id="KW-0539">Nucleus</keyword>
<evidence type="ECO:0000256" key="1">
    <source>
        <dbReference type="ARBA" id="ARBA00004123"/>
    </source>
</evidence>
<sequence length="245" mass="27809">MVRENQLQVDHDDGTYSCRACDRDFSSSHGALNHSRFAGVHEGEWCERCERLFVSPLARRAHIVDSPRHNICTPCGLDFETSGKLDSHDIDVHNMCLPCKREFDSPQALKSHDVAVHNMCAACGKFFNNTNDLMQHKRSHLPPRLGCLGCNRKFAEFAAMMIHLESSSCNSGIDREDVDSYIFDAWRGVPEFCNGWTDDFMYHCPGCETDFRYASALCQHLASNACNQEPQRIFDDIRECIGSHL</sequence>
<evidence type="ECO:0000313" key="9">
    <source>
        <dbReference type="EMBL" id="OAP63651.1"/>
    </source>
</evidence>
<evidence type="ECO:0000256" key="7">
    <source>
        <dbReference type="PROSITE-ProRule" id="PRU00042"/>
    </source>
</evidence>
<dbReference type="PROSITE" id="PS00028">
    <property type="entry name" value="ZINC_FINGER_C2H2_1"/>
    <property type="match status" value="1"/>
</dbReference>
<feature type="domain" description="C2H2-type" evidence="8">
    <location>
        <begin position="16"/>
        <end position="44"/>
    </location>
</feature>
<dbReference type="GO" id="GO:0008270">
    <property type="term" value="F:zinc ion binding"/>
    <property type="evidence" value="ECO:0007669"/>
    <property type="project" value="UniProtKB-KW"/>
</dbReference>
<dbReference type="InterPro" id="IPR036236">
    <property type="entry name" value="Znf_C2H2_sf"/>
</dbReference>
<dbReference type="GO" id="GO:0005634">
    <property type="term" value="C:nucleus"/>
    <property type="evidence" value="ECO:0007669"/>
    <property type="project" value="UniProtKB-SubCell"/>
</dbReference>
<evidence type="ECO:0000313" key="10">
    <source>
        <dbReference type="Proteomes" id="UP000078343"/>
    </source>
</evidence>
<protein>
    <recommendedName>
        <fullName evidence="8">C2H2-type domain-containing protein</fullName>
    </recommendedName>
</protein>
<dbReference type="SMART" id="SM00355">
    <property type="entry name" value="ZnF_C2H2"/>
    <property type="match status" value="6"/>
</dbReference>
<dbReference type="EMBL" id="LVYI01000002">
    <property type="protein sequence ID" value="OAP63651.1"/>
    <property type="molecule type" value="Genomic_DNA"/>
</dbReference>
<dbReference type="SUPFAM" id="SSF57667">
    <property type="entry name" value="beta-beta-alpha zinc fingers"/>
    <property type="match status" value="1"/>
</dbReference>
<dbReference type="Proteomes" id="UP000078343">
    <property type="component" value="Unassembled WGS sequence"/>
</dbReference>
<keyword evidence="10" id="KW-1185">Reference proteome</keyword>
<dbReference type="PANTHER" id="PTHR24376">
    <property type="entry name" value="ZINC FINGER PROTEIN"/>
    <property type="match status" value="1"/>
</dbReference>
<keyword evidence="3" id="KW-0677">Repeat</keyword>
<accession>A0A178ZW22</accession>
<evidence type="ECO:0000256" key="3">
    <source>
        <dbReference type="ARBA" id="ARBA00022737"/>
    </source>
</evidence>
<evidence type="ECO:0000256" key="6">
    <source>
        <dbReference type="ARBA" id="ARBA00023242"/>
    </source>
</evidence>
<dbReference type="AlphaFoldDB" id="A0A178ZW22"/>
<evidence type="ECO:0000256" key="2">
    <source>
        <dbReference type="ARBA" id="ARBA00022723"/>
    </source>
</evidence>
<evidence type="ECO:0000256" key="4">
    <source>
        <dbReference type="ARBA" id="ARBA00022771"/>
    </source>
</evidence>
<evidence type="ECO:0000256" key="5">
    <source>
        <dbReference type="ARBA" id="ARBA00022833"/>
    </source>
</evidence>
<dbReference type="GeneID" id="30007048"/>
<keyword evidence="5" id="KW-0862">Zinc</keyword>